<dbReference type="STRING" id="194197.BWD09_02495"/>
<organism evidence="1 2">
    <name type="scientific">Neisseria dentiae</name>
    <dbReference type="NCBI Taxonomy" id="194197"/>
    <lineage>
        <taxon>Bacteria</taxon>
        <taxon>Pseudomonadati</taxon>
        <taxon>Pseudomonadota</taxon>
        <taxon>Betaproteobacteria</taxon>
        <taxon>Neisseriales</taxon>
        <taxon>Neisseriaceae</taxon>
        <taxon>Neisseria</taxon>
    </lineage>
</organism>
<dbReference type="AlphaFoldDB" id="A0A1X3DEN5"/>
<evidence type="ECO:0000313" key="2">
    <source>
        <dbReference type="Proteomes" id="UP000193118"/>
    </source>
</evidence>
<accession>A0A1X3DEN5</accession>
<dbReference type="EMBL" id="MTBO01000003">
    <property type="protein sequence ID" value="OSI18286.1"/>
    <property type="molecule type" value="Genomic_DNA"/>
</dbReference>
<keyword evidence="2" id="KW-1185">Reference proteome</keyword>
<proteinExistence type="predicted"/>
<name>A0A1X3DEN5_9NEIS</name>
<dbReference type="OrthoDB" id="9134483at2"/>
<sequence length="146" mass="16326">MLNLNRKQAILAGVLLLVFAAVKVAALLWWQSRQPENTPVRESACNVHTGCKLPNGAEVKFSSRVAANEPFDIILRNVPPQTAEVFVSFSMRDMDMGFNRYKLLRQADGSWAALQIRLPVCVQNRHDYLADIHIGGEVFQVGFTAE</sequence>
<dbReference type="Proteomes" id="UP000193118">
    <property type="component" value="Unassembled WGS sequence"/>
</dbReference>
<dbReference type="RefSeq" id="WP_085365165.1">
    <property type="nucleotide sequence ID" value="NZ_CAUJPZ010000063.1"/>
</dbReference>
<dbReference type="GeneID" id="94581188"/>
<gene>
    <name evidence="1" type="ORF">BWD09_02495</name>
</gene>
<evidence type="ECO:0000313" key="1">
    <source>
        <dbReference type="EMBL" id="OSI18286.1"/>
    </source>
</evidence>
<comment type="caution">
    <text evidence="1">The sequence shown here is derived from an EMBL/GenBank/DDBJ whole genome shotgun (WGS) entry which is preliminary data.</text>
</comment>
<protein>
    <submittedName>
        <fullName evidence="1">Uncharacterized protein</fullName>
    </submittedName>
</protein>
<reference evidence="2" key="1">
    <citation type="submission" date="2017-01" db="EMBL/GenBank/DDBJ databases">
        <authorList>
            <person name="Wolfgang W.J."/>
            <person name="Cole J."/>
            <person name="Wroblewski D."/>
            <person name="Mcginnis J."/>
            <person name="Musser K.A."/>
        </authorList>
    </citation>
    <scope>NUCLEOTIDE SEQUENCE [LARGE SCALE GENOMIC DNA]</scope>
    <source>
        <strain evidence="2">DSM 19151</strain>
    </source>
</reference>